<keyword evidence="1" id="KW-0732">Signal</keyword>
<protein>
    <submittedName>
        <fullName evidence="2">Uncharacterized protein</fullName>
    </submittedName>
</protein>
<name>A0A4Y7KTE7_PAPSO</name>
<feature type="chain" id="PRO_5021199633" evidence="1">
    <location>
        <begin position="24"/>
        <end position="48"/>
    </location>
</feature>
<dbReference type="Gramene" id="RZC76067">
    <property type="protein sequence ID" value="RZC76067"/>
    <property type="gene ID" value="C5167_000219"/>
</dbReference>
<sequence length="48" mass="5201">MIFPLKAKISFFMILRGSLPILASLNCAKWAIESAGLCSDKVSSEESP</sequence>
<proteinExistence type="predicted"/>
<evidence type="ECO:0000313" key="2">
    <source>
        <dbReference type="EMBL" id="RZC76067.1"/>
    </source>
</evidence>
<dbReference type="Proteomes" id="UP000316621">
    <property type="component" value="Chromosome 9"/>
</dbReference>
<feature type="signal peptide" evidence="1">
    <location>
        <begin position="1"/>
        <end position="23"/>
    </location>
</feature>
<accession>A0A4Y7KTE7</accession>
<reference evidence="2 3" key="1">
    <citation type="journal article" date="2018" name="Science">
        <title>The opium poppy genome and morphinan production.</title>
        <authorList>
            <person name="Guo L."/>
            <person name="Winzer T."/>
            <person name="Yang X."/>
            <person name="Li Y."/>
            <person name="Ning Z."/>
            <person name="He Z."/>
            <person name="Teodor R."/>
            <person name="Lu Y."/>
            <person name="Bowser T.A."/>
            <person name="Graham I.A."/>
            <person name="Ye K."/>
        </authorList>
    </citation>
    <scope>NUCLEOTIDE SEQUENCE [LARGE SCALE GENOMIC DNA]</scope>
    <source>
        <strain evidence="3">cv. HN1</strain>
        <tissue evidence="2">Leaves</tissue>
    </source>
</reference>
<keyword evidence="3" id="KW-1185">Reference proteome</keyword>
<evidence type="ECO:0000313" key="3">
    <source>
        <dbReference type="Proteomes" id="UP000316621"/>
    </source>
</evidence>
<evidence type="ECO:0000256" key="1">
    <source>
        <dbReference type="SAM" id="SignalP"/>
    </source>
</evidence>
<gene>
    <name evidence="2" type="ORF">C5167_000219</name>
</gene>
<dbReference type="AlphaFoldDB" id="A0A4Y7KTE7"/>
<organism evidence="2 3">
    <name type="scientific">Papaver somniferum</name>
    <name type="common">Opium poppy</name>
    <dbReference type="NCBI Taxonomy" id="3469"/>
    <lineage>
        <taxon>Eukaryota</taxon>
        <taxon>Viridiplantae</taxon>
        <taxon>Streptophyta</taxon>
        <taxon>Embryophyta</taxon>
        <taxon>Tracheophyta</taxon>
        <taxon>Spermatophyta</taxon>
        <taxon>Magnoliopsida</taxon>
        <taxon>Ranunculales</taxon>
        <taxon>Papaveraceae</taxon>
        <taxon>Papaveroideae</taxon>
        <taxon>Papaver</taxon>
    </lineage>
</organism>
<dbReference type="EMBL" id="CM010723">
    <property type="protein sequence ID" value="RZC76067.1"/>
    <property type="molecule type" value="Genomic_DNA"/>
</dbReference>